<dbReference type="AlphaFoldDB" id="A0A9X1VG33"/>
<feature type="transmembrane region" description="Helical" evidence="7">
    <location>
        <begin position="20"/>
        <end position="38"/>
    </location>
</feature>
<comment type="subcellular location">
    <subcellularLocation>
        <location evidence="1">Cell membrane</location>
        <topology evidence="1">Multi-pass membrane protein</topology>
    </subcellularLocation>
</comment>
<reference evidence="9" key="1">
    <citation type="submission" date="2022-03" db="EMBL/GenBank/DDBJ databases">
        <title>Bacterial whole genome sequence for Hymenobacter sp. DH14.</title>
        <authorList>
            <person name="Le V."/>
        </authorList>
    </citation>
    <scope>NUCLEOTIDE SEQUENCE</scope>
    <source>
        <strain evidence="9">DH14</strain>
    </source>
</reference>
<dbReference type="PANTHER" id="PTHR34582:SF6">
    <property type="entry name" value="UPF0702 TRANSMEMBRANE PROTEIN YCAP"/>
    <property type="match status" value="1"/>
</dbReference>
<dbReference type="GO" id="GO:0005886">
    <property type="term" value="C:plasma membrane"/>
    <property type="evidence" value="ECO:0007669"/>
    <property type="project" value="UniProtKB-SubCell"/>
</dbReference>
<evidence type="ECO:0000259" key="8">
    <source>
        <dbReference type="Pfam" id="PF04239"/>
    </source>
</evidence>
<accession>A0A9X1VG33</accession>
<dbReference type="PANTHER" id="PTHR34582">
    <property type="entry name" value="UPF0702 TRANSMEMBRANE PROTEIN YCAP"/>
    <property type="match status" value="1"/>
</dbReference>
<feature type="domain" description="YetF C-terminal" evidence="8">
    <location>
        <begin position="100"/>
        <end position="166"/>
    </location>
</feature>
<protein>
    <submittedName>
        <fullName evidence="9">DUF421 domain-containing protein</fullName>
    </submittedName>
</protein>
<name>A0A9X1VG33_9BACT</name>
<feature type="transmembrane region" description="Helical" evidence="7">
    <location>
        <begin position="74"/>
        <end position="98"/>
    </location>
</feature>
<dbReference type="Pfam" id="PF04239">
    <property type="entry name" value="DUF421"/>
    <property type="match status" value="1"/>
</dbReference>
<dbReference type="RefSeq" id="WP_241936801.1">
    <property type="nucleotide sequence ID" value="NZ_JALBGC010000003.1"/>
</dbReference>
<keyword evidence="4 7" id="KW-0812">Transmembrane</keyword>
<evidence type="ECO:0000256" key="1">
    <source>
        <dbReference type="ARBA" id="ARBA00004651"/>
    </source>
</evidence>
<evidence type="ECO:0000256" key="2">
    <source>
        <dbReference type="ARBA" id="ARBA00006448"/>
    </source>
</evidence>
<evidence type="ECO:0000256" key="3">
    <source>
        <dbReference type="ARBA" id="ARBA00022475"/>
    </source>
</evidence>
<proteinExistence type="inferred from homology"/>
<gene>
    <name evidence="9" type="ORF">MON38_14055</name>
</gene>
<dbReference type="Gene3D" id="3.30.240.20">
    <property type="entry name" value="bsu07140 like domains"/>
    <property type="match status" value="1"/>
</dbReference>
<organism evidence="9 10">
    <name type="scientific">Hymenobacter cyanobacteriorum</name>
    <dbReference type="NCBI Taxonomy" id="2926463"/>
    <lineage>
        <taxon>Bacteria</taxon>
        <taxon>Pseudomonadati</taxon>
        <taxon>Bacteroidota</taxon>
        <taxon>Cytophagia</taxon>
        <taxon>Cytophagales</taxon>
        <taxon>Hymenobacteraceae</taxon>
        <taxon>Hymenobacter</taxon>
    </lineage>
</organism>
<dbReference type="InterPro" id="IPR023090">
    <property type="entry name" value="UPF0702_alpha/beta_dom_sf"/>
</dbReference>
<keyword evidence="6 7" id="KW-0472">Membrane</keyword>
<evidence type="ECO:0000313" key="10">
    <source>
        <dbReference type="Proteomes" id="UP001139193"/>
    </source>
</evidence>
<evidence type="ECO:0000313" key="9">
    <source>
        <dbReference type="EMBL" id="MCI1188549.1"/>
    </source>
</evidence>
<dbReference type="EMBL" id="JALBGC010000003">
    <property type="protein sequence ID" value="MCI1188549.1"/>
    <property type="molecule type" value="Genomic_DNA"/>
</dbReference>
<comment type="caution">
    <text evidence="9">The sequence shown here is derived from an EMBL/GenBank/DDBJ whole genome shotgun (WGS) entry which is preliminary data.</text>
</comment>
<keyword evidence="3" id="KW-1003">Cell membrane</keyword>
<dbReference type="Proteomes" id="UP001139193">
    <property type="component" value="Unassembled WGS sequence"/>
</dbReference>
<keyword evidence="5 7" id="KW-1133">Transmembrane helix</keyword>
<evidence type="ECO:0000256" key="6">
    <source>
        <dbReference type="ARBA" id="ARBA00023136"/>
    </source>
</evidence>
<evidence type="ECO:0000256" key="7">
    <source>
        <dbReference type="SAM" id="Phobius"/>
    </source>
</evidence>
<keyword evidence="10" id="KW-1185">Reference proteome</keyword>
<dbReference type="InterPro" id="IPR007353">
    <property type="entry name" value="DUF421"/>
</dbReference>
<evidence type="ECO:0000256" key="4">
    <source>
        <dbReference type="ARBA" id="ARBA00022692"/>
    </source>
</evidence>
<comment type="similarity">
    <text evidence="2">Belongs to the UPF0702 family.</text>
</comment>
<evidence type="ECO:0000256" key="5">
    <source>
        <dbReference type="ARBA" id="ARBA00022989"/>
    </source>
</evidence>
<sequence>MKEFFANLIGLHETAQTISAGQISARTVLVFLIAIVLLRVSGRRTFASNSALEMVVKFMLGATLSRAIAADAPFFTILAAALTLVLVHRALAYLTYFFPAIGRLVKGEASILAEGATVHHHELRRASISPEALQSGLRVGANLDDLAQAETVRLEHDGTISVVKKAT</sequence>